<evidence type="ECO:0000256" key="3">
    <source>
        <dbReference type="ARBA" id="ARBA00022737"/>
    </source>
</evidence>
<organism evidence="4 5">
    <name type="scientific">Eptatretus burgeri</name>
    <name type="common">Inshore hagfish</name>
    <dbReference type="NCBI Taxonomy" id="7764"/>
    <lineage>
        <taxon>Eukaryota</taxon>
        <taxon>Metazoa</taxon>
        <taxon>Chordata</taxon>
        <taxon>Craniata</taxon>
        <taxon>Vertebrata</taxon>
        <taxon>Cyclostomata</taxon>
        <taxon>Myxini</taxon>
        <taxon>Myxiniformes</taxon>
        <taxon>Myxinidae</taxon>
        <taxon>Eptatretinae</taxon>
        <taxon>Eptatretus</taxon>
    </lineage>
</organism>
<evidence type="ECO:0000313" key="5">
    <source>
        <dbReference type="Proteomes" id="UP000694388"/>
    </source>
</evidence>
<dbReference type="GO" id="GO:0031012">
    <property type="term" value="C:extracellular matrix"/>
    <property type="evidence" value="ECO:0007669"/>
    <property type="project" value="TreeGrafter"/>
</dbReference>
<name>A0A8C4R1F9_EPTBU</name>
<keyword evidence="1" id="KW-0433">Leucine-rich repeat</keyword>
<dbReference type="Pfam" id="PF13855">
    <property type="entry name" value="LRR_8"/>
    <property type="match status" value="1"/>
</dbReference>
<proteinExistence type="predicted"/>
<dbReference type="PANTHER" id="PTHR24373:SF262">
    <property type="entry name" value="LEUCINE-RICH REPEAT-CONTAINING PROTEIN 15"/>
    <property type="match status" value="1"/>
</dbReference>
<dbReference type="InterPro" id="IPR050328">
    <property type="entry name" value="Dev_Immune_Receptor"/>
</dbReference>
<reference evidence="4" key="2">
    <citation type="submission" date="2025-09" db="UniProtKB">
        <authorList>
            <consortium name="Ensembl"/>
        </authorList>
    </citation>
    <scope>IDENTIFICATION</scope>
</reference>
<dbReference type="InterPro" id="IPR001611">
    <property type="entry name" value="Leu-rich_rpt"/>
</dbReference>
<evidence type="ECO:0000256" key="1">
    <source>
        <dbReference type="ARBA" id="ARBA00022614"/>
    </source>
</evidence>
<dbReference type="Proteomes" id="UP000694388">
    <property type="component" value="Unplaced"/>
</dbReference>
<protein>
    <submittedName>
        <fullName evidence="4">Uncharacterized protein</fullName>
    </submittedName>
</protein>
<dbReference type="InterPro" id="IPR003591">
    <property type="entry name" value="Leu-rich_rpt_typical-subtyp"/>
</dbReference>
<dbReference type="SUPFAM" id="SSF52058">
    <property type="entry name" value="L domain-like"/>
    <property type="match status" value="1"/>
</dbReference>
<dbReference type="SMART" id="SM00369">
    <property type="entry name" value="LRR_TYP"/>
    <property type="match status" value="3"/>
</dbReference>
<dbReference type="AlphaFoldDB" id="A0A8C4R1F9"/>
<keyword evidence="5" id="KW-1185">Reference proteome</keyword>
<reference evidence="4" key="1">
    <citation type="submission" date="2025-08" db="UniProtKB">
        <authorList>
            <consortium name="Ensembl"/>
        </authorList>
    </citation>
    <scope>IDENTIFICATION</scope>
</reference>
<dbReference type="PROSITE" id="PS51450">
    <property type="entry name" value="LRR"/>
    <property type="match status" value="1"/>
</dbReference>
<keyword evidence="3" id="KW-0677">Repeat</keyword>
<dbReference type="GeneTree" id="ENSGT01150000287513"/>
<dbReference type="GO" id="GO:0005615">
    <property type="term" value="C:extracellular space"/>
    <property type="evidence" value="ECO:0007669"/>
    <property type="project" value="TreeGrafter"/>
</dbReference>
<keyword evidence="2" id="KW-0732">Signal</keyword>
<dbReference type="Ensembl" id="ENSEBUT00000024315.1">
    <property type="protein sequence ID" value="ENSEBUP00000023739.1"/>
    <property type="gene ID" value="ENSEBUG00000014625.1"/>
</dbReference>
<evidence type="ECO:0000313" key="4">
    <source>
        <dbReference type="Ensembl" id="ENSEBUP00000023739.1"/>
    </source>
</evidence>
<dbReference type="Gene3D" id="3.80.10.10">
    <property type="entry name" value="Ribonuclease Inhibitor"/>
    <property type="match status" value="1"/>
</dbReference>
<dbReference type="PANTHER" id="PTHR24373">
    <property type="entry name" value="SLIT RELATED LEUCINE-RICH REPEAT NEURONAL PROTEIN"/>
    <property type="match status" value="1"/>
</dbReference>
<dbReference type="InterPro" id="IPR032675">
    <property type="entry name" value="LRR_dom_sf"/>
</dbReference>
<accession>A0A8C4R1F9</accession>
<sequence length="214" mass="23772">PMSPNENVCLLGSPQWISEVQTANALPGTDCGPNHELHSDQSSKLYNLRLNLNPAINLIWNQWQSLPSGMFDKLTKLKELYLCCNKLQSFPHGVFDKLTKLTALTNKLQSLPHGVFDKLTSLTYLNLHTNKLKSVPHSNPEPFILRNNNLVIKHFVLRYNSSQPSAIPHTLPTTLLTSTPTPSTYPPPPLHPIPPPLPLPLQCGPQIPGAFTQT</sequence>
<evidence type="ECO:0000256" key="2">
    <source>
        <dbReference type="ARBA" id="ARBA00022729"/>
    </source>
</evidence>